<dbReference type="AlphaFoldDB" id="A0A485KUQ8"/>
<name>A0A485KUQ8_9STRA</name>
<keyword evidence="4" id="KW-1185">Reference proteome</keyword>
<proteinExistence type="predicted"/>
<dbReference type="EMBL" id="VJMH01005341">
    <property type="protein sequence ID" value="KAF0697143.1"/>
    <property type="molecule type" value="Genomic_DNA"/>
</dbReference>
<feature type="compositionally biased region" description="Polar residues" evidence="1">
    <location>
        <begin position="178"/>
        <end position="200"/>
    </location>
</feature>
<dbReference type="EMBL" id="CAADRA010005362">
    <property type="protein sequence ID" value="VFT88991.1"/>
    <property type="molecule type" value="Genomic_DNA"/>
</dbReference>
<reference evidence="2" key="2">
    <citation type="submission" date="2019-06" db="EMBL/GenBank/DDBJ databases">
        <title>Genomics analysis of Aphanomyces spp. identifies a new class of oomycete effector associated with host adaptation.</title>
        <authorList>
            <person name="Gaulin E."/>
        </authorList>
    </citation>
    <scope>NUCLEOTIDE SEQUENCE</scope>
    <source>
        <strain evidence="2">CBS 578.67</strain>
    </source>
</reference>
<evidence type="ECO:0000313" key="4">
    <source>
        <dbReference type="Proteomes" id="UP000332933"/>
    </source>
</evidence>
<evidence type="ECO:0000256" key="1">
    <source>
        <dbReference type="SAM" id="MobiDB-lite"/>
    </source>
</evidence>
<accession>A0A485KUQ8</accession>
<evidence type="ECO:0000313" key="2">
    <source>
        <dbReference type="EMBL" id="KAF0697143.1"/>
    </source>
</evidence>
<feature type="region of interest" description="Disordered" evidence="1">
    <location>
        <begin position="142"/>
        <end position="208"/>
    </location>
</feature>
<sequence>MPAYPYEVATGRIMQGLAMAGGGNGDGGAQRPLDAATIDEKLDSLLHGQDTKFRRIEETLHLIMRRVNSLEKQIEGLPGTLDALARGNNVAPPSPTDASTTKARVQRRLDLVQKQLQDLPTRVLESTATAVPTNAIPVDRLPSGVFRMRPPRAHPTPSRGTPEVRVPDSSARVPLGVVSSTSPESTNVRTTMPSTESSFLVPSPPSKTSSSVIQMASLEDCSRPSAARAIPPSLDRRRPVVGSKPLGQERTPTTVPLKKSALEQPAVHSFLNMDGRRVPPPPAVPKDTRSIVVPRPTTQSACAIKEEVDRTTPVKRTATGAEDAPRDGVLVSALSDRPPPRHKVPLGYDFPVTTCAALWCFWFYGDEAHGTAPFRDLVDADLATARDRRRLHQATVVMTTLVDLAIQSGRVASVDDVGASDLMDFKATFESSYEELRAVHLTGGKYIKAEHAMDDGANDTYEDVWAAMQTTTTSLGQQKKTTKKMTTPPVRKKKRVPKPDSSAKRSRQPSIHLTPPMAPHMTDEAGRPIPANKDNASEDVTMVSPQLTSPSPTPPRPNVFMWAWGKATCREMWRLWFHGDVSTGQPLCRVKPGDLTFNACKVSRSNAQRYIEDVVGAAVTHGLILSANEIHDLSLDDSMALFDAIFEHMQPAWGDSNRKFLELRATTKRKLADVTDSSVVLPRI</sequence>
<dbReference type="Proteomes" id="UP000332933">
    <property type="component" value="Unassembled WGS sequence"/>
</dbReference>
<organism evidence="3 4">
    <name type="scientific">Aphanomyces stellatus</name>
    <dbReference type="NCBI Taxonomy" id="120398"/>
    <lineage>
        <taxon>Eukaryota</taxon>
        <taxon>Sar</taxon>
        <taxon>Stramenopiles</taxon>
        <taxon>Oomycota</taxon>
        <taxon>Saprolegniomycetes</taxon>
        <taxon>Saprolegniales</taxon>
        <taxon>Verrucalvaceae</taxon>
        <taxon>Aphanomyces</taxon>
    </lineage>
</organism>
<gene>
    <name evidence="3" type="primary">Aste57867_12137</name>
    <name evidence="2" type="ORF">As57867_012092</name>
    <name evidence="3" type="ORF">ASTE57867_12137</name>
</gene>
<reference evidence="3 4" key="1">
    <citation type="submission" date="2019-03" db="EMBL/GenBank/DDBJ databases">
        <authorList>
            <person name="Gaulin E."/>
            <person name="Dumas B."/>
        </authorList>
    </citation>
    <scope>NUCLEOTIDE SEQUENCE [LARGE SCALE GENOMIC DNA]</scope>
    <source>
        <strain evidence="3">CBS 568.67</strain>
    </source>
</reference>
<evidence type="ECO:0000313" key="3">
    <source>
        <dbReference type="EMBL" id="VFT88991.1"/>
    </source>
</evidence>
<protein>
    <submittedName>
        <fullName evidence="3">Aste57867_12137 protein</fullName>
    </submittedName>
</protein>
<feature type="region of interest" description="Disordered" evidence="1">
    <location>
        <begin position="472"/>
        <end position="536"/>
    </location>
</feature>